<name>A0A2V2LGA9_9RHOB</name>
<accession>A0A2V2LGA9</accession>
<dbReference type="Pfam" id="PF00106">
    <property type="entry name" value="adh_short"/>
    <property type="match status" value="1"/>
</dbReference>
<dbReference type="SUPFAM" id="SSF51735">
    <property type="entry name" value="NAD(P)-binding Rossmann-fold domains"/>
    <property type="match status" value="1"/>
</dbReference>
<keyword evidence="3" id="KW-1185">Reference proteome</keyword>
<organism evidence="2 3">
    <name type="scientific">Meridianimarinicoccus roseus</name>
    <dbReference type="NCBI Taxonomy" id="2072018"/>
    <lineage>
        <taxon>Bacteria</taxon>
        <taxon>Pseudomonadati</taxon>
        <taxon>Pseudomonadota</taxon>
        <taxon>Alphaproteobacteria</taxon>
        <taxon>Rhodobacterales</taxon>
        <taxon>Paracoccaceae</taxon>
        <taxon>Meridianimarinicoccus</taxon>
    </lineage>
</organism>
<dbReference type="GO" id="GO:0016616">
    <property type="term" value="F:oxidoreductase activity, acting on the CH-OH group of donors, NAD or NADP as acceptor"/>
    <property type="evidence" value="ECO:0007669"/>
    <property type="project" value="TreeGrafter"/>
</dbReference>
<dbReference type="EMBL" id="QGKU01000002">
    <property type="protein sequence ID" value="PWR04670.1"/>
    <property type="molecule type" value="Genomic_DNA"/>
</dbReference>
<dbReference type="InterPro" id="IPR036291">
    <property type="entry name" value="NAD(P)-bd_dom_sf"/>
</dbReference>
<evidence type="ECO:0000313" key="3">
    <source>
        <dbReference type="Proteomes" id="UP000245680"/>
    </source>
</evidence>
<dbReference type="AlphaFoldDB" id="A0A2V2LGA9"/>
<evidence type="ECO:0000313" key="2">
    <source>
        <dbReference type="EMBL" id="PWR04670.1"/>
    </source>
</evidence>
<comment type="similarity">
    <text evidence="1">Belongs to the short-chain dehydrogenases/reductases (SDR) family.</text>
</comment>
<comment type="caution">
    <text evidence="2">The sequence shown here is derived from an EMBL/GenBank/DDBJ whole genome shotgun (WGS) entry which is preliminary data.</text>
</comment>
<dbReference type="RefSeq" id="WP_109809729.1">
    <property type="nucleotide sequence ID" value="NZ_QGKU01000002.1"/>
</dbReference>
<sequence length="220" mass="22363">MRVLITGASRGIGRALLDHYTASPGTEAFGTVRGAAADTDRRLLPLDVTRPEDFPPLAARLDGAPLDLLVCNAGVFPGPDRSLATGIPASDFAAAFAVNVTGVWLTVEALLPALRLAPAPRIAIVSSLMGSSARAPGGSYAYRASKAAVTNLGRNLAADLASQGVAVGVYHPGWVRTNMGGPGADIGIAEAVAGLTTRFDALGPASTGVFEGWDGTPLAF</sequence>
<dbReference type="PANTHER" id="PTHR45458:SF1">
    <property type="entry name" value="SHORT CHAIN DEHYDROGENASE"/>
    <property type="match status" value="1"/>
</dbReference>
<dbReference type="PRINTS" id="PR00080">
    <property type="entry name" value="SDRFAMILY"/>
</dbReference>
<dbReference type="InterPro" id="IPR002347">
    <property type="entry name" value="SDR_fam"/>
</dbReference>
<evidence type="ECO:0000256" key="1">
    <source>
        <dbReference type="RuleBase" id="RU000363"/>
    </source>
</evidence>
<dbReference type="PRINTS" id="PR00081">
    <property type="entry name" value="GDHRDH"/>
</dbReference>
<dbReference type="OrthoDB" id="9785826at2"/>
<reference evidence="2 3" key="1">
    <citation type="submission" date="2018-05" db="EMBL/GenBank/DDBJ databases">
        <title>Rhodobacteraceae gen. nov., sp. nov. isolated from sea water.</title>
        <authorList>
            <person name="Ren Y."/>
        </authorList>
    </citation>
    <scope>NUCLEOTIDE SEQUENCE [LARGE SCALE GENOMIC DNA]</scope>
    <source>
        <strain evidence="2 3">TG-679</strain>
    </source>
</reference>
<dbReference type="Gene3D" id="3.40.50.720">
    <property type="entry name" value="NAD(P)-binding Rossmann-like Domain"/>
    <property type="match status" value="1"/>
</dbReference>
<dbReference type="InterPro" id="IPR052184">
    <property type="entry name" value="SDR_enzymes"/>
</dbReference>
<dbReference type="PANTHER" id="PTHR45458">
    <property type="entry name" value="SHORT-CHAIN DEHYDROGENASE/REDUCTASE SDR"/>
    <property type="match status" value="1"/>
</dbReference>
<proteinExistence type="inferred from homology"/>
<dbReference type="Proteomes" id="UP000245680">
    <property type="component" value="Unassembled WGS sequence"/>
</dbReference>
<gene>
    <name evidence="2" type="ORF">DKT77_00230</name>
</gene>
<protein>
    <submittedName>
        <fullName evidence="2">Short-chain dehydrogenase</fullName>
    </submittedName>
</protein>